<proteinExistence type="predicted"/>
<comment type="catalytic activity">
    <reaction evidence="1">
        <text>ATP + protein L-histidine = ADP + protein N-phospho-L-histidine.</text>
        <dbReference type="EC" id="2.7.13.3"/>
    </reaction>
</comment>
<name>A0ABS8PF95_9PSEU</name>
<evidence type="ECO:0000256" key="2">
    <source>
        <dbReference type="ARBA" id="ARBA00012438"/>
    </source>
</evidence>
<dbReference type="Pfam" id="PF02518">
    <property type="entry name" value="HATPase_c"/>
    <property type="match status" value="1"/>
</dbReference>
<feature type="transmembrane region" description="Helical" evidence="10">
    <location>
        <begin position="136"/>
        <end position="157"/>
    </location>
</feature>
<feature type="domain" description="Signal transduction histidine kinase subgroup 3 dimerisation and phosphoacceptor" evidence="12">
    <location>
        <begin position="176"/>
        <end position="241"/>
    </location>
</feature>
<reference evidence="14 15" key="1">
    <citation type="submission" date="2021-11" db="EMBL/GenBank/DDBJ databases">
        <title>Draft genome sequence of Actinomycetospora sp. SF1 isolated from the rhizosphere soil.</title>
        <authorList>
            <person name="Duangmal K."/>
            <person name="Chantavorakit T."/>
        </authorList>
    </citation>
    <scope>NUCLEOTIDE SEQUENCE [LARGE SCALE GENOMIC DNA]</scope>
    <source>
        <strain evidence="14 15">TBRC 5722</strain>
    </source>
</reference>
<dbReference type="CDD" id="cd16917">
    <property type="entry name" value="HATPase_UhpB-NarQ-NarX-like"/>
    <property type="match status" value="1"/>
</dbReference>
<dbReference type="InterPro" id="IPR050482">
    <property type="entry name" value="Sensor_HK_TwoCompSys"/>
</dbReference>
<keyword evidence="4" id="KW-0808">Transferase</keyword>
<comment type="caution">
    <text evidence="14">The sequence shown here is derived from an EMBL/GenBank/DDBJ whole genome shotgun (WGS) entry which is preliminary data.</text>
</comment>
<keyword evidence="10" id="KW-0472">Membrane</keyword>
<sequence length="376" mass="38089">MSEDRWPAERAVAALRARPVVADALLAAVVALVGVVVAGRGHSPEHFWNGSTVAGVAASVPPAARRRWPFAAALAVAVVGLVGGFTVGVIGAAPAILVAAYSVVVHGPRWAGPAMAGVMLLGSVVPVVGAGFRGPVVGVAAVVAVLAAACVWLVAALRRAVLGTRRQEVRLGVLAERSRLSAEVHDVVAHSLTGIVVQADGGRLVAPRDPERAAVVLEGIAETGRAALDEVRGLLAVLAEPEGGPADGPGPADVPTLVERERAAGRPVTCETRGSPGPVAPSAGLAAYRVVQEGLTNVVKHAGPAVGTLVVLSWELDRLVVEVRDDGGYVPARVPAGGRGLTGLRDRVSRAGGELEAGPRPDGGFALTARLPRTPS</sequence>
<feature type="domain" description="Histidine kinase/HSP90-like ATPase" evidence="11">
    <location>
        <begin position="287"/>
        <end position="374"/>
    </location>
</feature>
<keyword evidence="10" id="KW-0812">Transmembrane</keyword>
<evidence type="ECO:0000256" key="3">
    <source>
        <dbReference type="ARBA" id="ARBA00022553"/>
    </source>
</evidence>
<evidence type="ECO:0000313" key="15">
    <source>
        <dbReference type="Proteomes" id="UP001199469"/>
    </source>
</evidence>
<dbReference type="Gene3D" id="3.30.565.10">
    <property type="entry name" value="Histidine kinase-like ATPase, C-terminal domain"/>
    <property type="match status" value="1"/>
</dbReference>
<dbReference type="Pfam" id="PF07730">
    <property type="entry name" value="HisKA_3"/>
    <property type="match status" value="1"/>
</dbReference>
<feature type="region of interest" description="Disordered" evidence="9">
    <location>
        <begin position="350"/>
        <end position="376"/>
    </location>
</feature>
<dbReference type="EMBL" id="JAJNDB010000006">
    <property type="protein sequence ID" value="MCD2196678.1"/>
    <property type="molecule type" value="Genomic_DNA"/>
</dbReference>
<keyword evidence="10" id="KW-1133">Transmembrane helix</keyword>
<dbReference type="SUPFAM" id="SSF55874">
    <property type="entry name" value="ATPase domain of HSP90 chaperone/DNA topoisomerase II/histidine kinase"/>
    <property type="match status" value="1"/>
</dbReference>
<feature type="transmembrane region" description="Helical" evidence="10">
    <location>
        <begin position="70"/>
        <end position="103"/>
    </location>
</feature>
<evidence type="ECO:0000256" key="9">
    <source>
        <dbReference type="SAM" id="MobiDB-lite"/>
    </source>
</evidence>
<organism evidence="14 15">
    <name type="scientific">Actinomycetospora endophytica</name>
    <dbReference type="NCBI Taxonomy" id="2291215"/>
    <lineage>
        <taxon>Bacteria</taxon>
        <taxon>Bacillati</taxon>
        <taxon>Actinomycetota</taxon>
        <taxon>Actinomycetes</taxon>
        <taxon>Pseudonocardiales</taxon>
        <taxon>Pseudonocardiaceae</taxon>
        <taxon>Actinomycetospora</taxon>
    </lineage>
</organism>
<gene>
    <name evidence="14" type="ORF">LQ327_25230</name>
</gene>
<evidence type="ECO:0000256" key="8">
    <source>
        <dbReference type="ARBA" id="ARBA00023012"/>
    </source>
</evidence>
<evidence type="ECO:0000259" key="11">
    <source>
        <dbReference type="Pfam" id="PF02518"/>
    </source>
</evidence>
<evidence type="ECO:0000256" key="1">
    <source>
        <dbReference type="ARBA" id="ARBA00000085"/>
    </source>
</evidence>
<dbReference type="Gene3D" id="1.20.5.1930">
    <property type="match status" value="1"/>
</dbReference>
<dbReference type="InterPro" id="IPR003594">
    <property type="entry name" value="HATPase_dom"/>
</dbReference>
<dbReference type="InterPro" id="IPR036890">
    <property type="entry name" value="HATPase_C_sf"/>
</dbReference>
<evidence type="ECO:0000256" key="5">
    <source>
        <dbReference type="ARBA" id="ARBA00022741"/>
    </source>
</evidence>
<dbReference type="PANTHER" id="PTHR24421">
    <property type="entry name" value="NITRATE/NITRITE SENSOR PROTEIN NARX-RELATED"/>
    <property type="match status" value="1"/>
</dbReference>
<evidence type="ECO:0000259" key="13">
    <source>
        <dbReference type="Pfam" id="PF23539"/>
    </source>
</evidence>
<accession>A0ABS8PF95</accession>
<evidence type="ECO:0000256" key="10">
    <source>
        <dbReference type="SAM" id="Phobius"/>
    </source>
</evidence>
<keyword evidence="6 14" id="KW-0418">Kinase</keyword>
<dbReference type="Pfam" id="PF23539">
    <property type="entry name" value="DUF7134"/>
    <property type="match status" value="1"/>
</dbReference>
<dbReference type="GO" id="GO:0016301">
    <property type="term" value="F:kinase activity"/>
    <property type="evidence" value="ECO:0007669"/>
    <property type="project" value="UniProtKB-KW"/>
</dbReference>
<evidence type="ECO:0000256" key="7">
    <source>
        <dbReference type="ARBA" id="ARBA00022840"/>
    </source>
</evidence>
<keyword evidence="3" id="KW-0597">Phosphoprotein</keyword>
<dbReference type="Proteomes" id="UP001199469">
    <property type="component" value="Unassembled WGS sequence"/>
</dbReference>
<dbReference type="RefSeq" id="WP_230738558.1">
    <property type="nucleotide sequence ID" value="NZ_JAJNDB010000006.1"/>
</dbReference>
<dbReference type="InterPro" id="IPR055558">
    <property type="entry name" value="DUF7134"/>
</dbReference>
<evidence type="ECO:0000256" key="6">
    <source>
        <dbReference type="ARBA" id="ARBA00022777"/>
    </source>
</evidence>
<keyword evidence="8" id="KW-0902">Two-component regulatory system</keyword>
<dbReference type="PANTHER" id="PTHR24421:SF10">
    <property type="entry name" value="NITRATE_NITRITE SENSOR PROTEIN NARQ"/>
    <property type="match status" value="1"/>
</dbReference>
<dbReference type="InterPro" id="IPR011712">
    <property type="entry name" value="Sig_transdc_His_kin_sub3_dim/P"/>
</dbReference>
<evidence type="ECO:0000256" key="4">
    <source>
        <dbReference type="ARBA" id="ARBA00022679"/>
    </source>
</evidence>
<evidence type="ECO:0000313" key="14">
    <source>
        <dbReference type="EMBL" id="MCD2196678.1"/>
    </source>
</evidence>
<feature type="transmembrane region" description="Helical" evidence="10">
    <location>
        <begin position="110"/>
        <end position="130"/>
    </location>
</feature>
<feature type="domain" description="DUF7134" evidence="13">
    <location>
        <begin position="13"/>
        <end position="159"/>
    </location>
</feature>
<evidence type="ECO:0000259" key="12">
    <source>
        <dbReference type="Pfam" id="PF07730"/>
    </source>
</evidence>
<keyword evidence="7" id="KW-0067">ATP-binding</keyword>
<protein>
    <recommendedName>
        <fullName evidence="2">histidine kinase</fullName>
        <ecNumber evidence="2">2.7.13.3</ecNumber>
    </recommendedName>
</protein>
<keyword evidence="5" id="KW-0547">Nucleotide-binding</keyword>
<dbReference type="EC" id="2.7.13.3" evidence="2"/>
<feature type="transmembrane region" description="Helical" evidence="10">
    <location>
        <begin position="20"/>
        <end position="39"/>
    </location>
</feature>
<keyword evidence="15" id="KW-1185">Reference proteome</keyword>